<evidence type="ECO:0000256" key="4">
    <source>
        <dbReference type="ARBA" id="ARBA00022448"/>
    </source>
</evidence>
<organism evidence="12 13">
    <name type="scientific">Amphibalanus amphitrite</name>
    <name type="common">Striped barnacle</name>
    <name type="synonym">Balanus amphitrite</name>
    <dbReference type="NCBI Taxonomy" id="1232801"/>
    <lineage>
        <taxon>Eukaryota</taxon>
        <taxon>Metazoa</taxon>
        <taxon>Ecdysozoa</taxon>
        <taxon>Arthropoda</taxon>
        <taxon>Crustacea</taxon>
        <taxon>Multicrustacea</taxon>
        <taxon>Cirripedia</taxon>
        <taxon>Thoracica</taxon>
        <taxon>Thoracicalcarea</taxon>
        <taxon>Balanomorpha</taxon>
        <taxon>Balanoidea</taxon>
        <taxon>Balanidae</taxon>
        <taxon>Amphibalaninae</taxon>
        <taxon>Amphibalanus</taxon>
    </lineage>
</organism>
<sequence length="169" mass="18974">MASLMFRTVRSISQKAPHRQLSVASARLASDLPAKSAPSAAQVPGTITVEGWEDLSAINGHPAEELVTRRVRVYQPAKNAMQSGTHKYHNWVLEFDTQERWENPLMGWASTGDPLSNVQVEFATKEEAIEFCEKNGWDWSVDIKTPVKPRVKSYGANFSWNKNTRTSTK</sequence>
<dbReference type="OrthoDB" id="3089at2759"/>
<dbReference type="GO" id="GO:0022900">
    <property type="term" value="P:electron transport chain"/>
    <property type="evidence" value="ECO:0007669"/>
    <property type="project" value="InterPro"/>
</dbReference>
<keyword evidence="4 11" id="KW-0813">Transport</keyword>
<gene>
    <name evidence="12" type="primary">NDUFS4</name>
    <name evidence="12" type="ORF">FJT64_003711</name>
</gene>
<dbReference type="PANTHER" id="PTHR12219">
    <property type="entry name" value="NADH-UBIQUINONE OXIDOREDUCTASE"/>
    <property type="match status" value="1"/>
</dbReference>
<keyword evidence="10 11" id="KW-0472">Membrane</keyword>
<evidence type="ECO:0000313" key="12">
    <source>
        <dbReference type="EMBL" id="KAF0298940.1"/>
    </source>
</evidence>
<comment type="subcellular location">
    <subcellularLocation>
        <location evidence="11">Mitochondrion inner membrane</location>
        <topology evidence="11">Peripheral membrane protein</topology>
        <orientation evidence="11">Matrix side</orientation>
    </subcellularLocation>
</comment>
<keyword evidence="7 11" id="KW-0809">Transit peptide</keyword>
<dbReference type="GO" id="GO:0005743">
    <property type="term" value="C:mitochondrial inner membrane"/>
    <property type="evidence" value="ECO:0007669"/>
    <property type="project" value="UniProtKB-SubCell"/>
</dbReference>
<dbReference type="Proteomes" id="UP000440578">
    <property type="component" value="Unassembled WGS sequence"/>
</dbReference>
<evidence type="ECO:0000256" key="6">
    <source>
        <dbReference type="ARBA" id="ARBA00022792"/>
    </source>
</evidence>
<protein>
    <recommendedName>
        <fullName evidence="3 11">NADH dehydrogenase [ubiquinone] iron-sulfur protein 4, mitochondrial</fullName>
    </recommendedName>
</protein>
<dbReference type="AlphaFoldDB" id="A0A6A4W5B0"/>
<proteinExistence type="inferred from homology"/>
<accession>A0A6A4W5B0</accession>
<comment type="caution">
    <text evidence="12">The sequence shown here is derived from an EMBL/GenBank/DDBJ whole genome shotgun (WGS) entry which is preliminary data.</text>
</comment>
<dbReference type="PANTHER" id="PTHR12219:SF8">
    <property type="entry name" value="NADH DEHYDROGENASE [UBIQUINONE] IRON-SULFUR PROTEIN 4, MITOCHONDRIAL"/>
    <property type="match status" value="1"/>
</dbReference>
<keyword evidence="5 11" id="KW-0679">Respiratory chain</keyword>
<evidence type="ECO:0000256" key="8">
    <source>
        <dbReference type="ARBA" id="ARBA00022982"/>
    </source>
</evidence>
<evidence type="ECO:0000256" key="5">
    <source>
        <dbReference type="ARBA" id="ARBA00022660"/>
    </source>
</evidence>
<reference evidence="12 13" key="1">
    <citation type="submission" date="2019-07" db="EMBL/GenBank/DDBJ databases">
        <title>Draft genome assembly of a fouling barnacle, Amphibalanus amphitrite (Darwin, 1854): The first reference genome for Thecostraca.</title>
        <authorList>
            <person name="Kim W."/>
        </authorList>
    </citation>
    <scope>NUCLEOTIDE SEQUENCE [LARGE SCALE GENOMIC DNA]</scope>
    <source>
        <strain evidence="12">SNU_AA5</strain>
        <tissue evidence="12">Soma without cirri and trophi</tissue>
    </source>
</reference>
<evidence type="ECO:0000256" key="1">
    <source>
        <dbReference type="ARBA" id="ARBA00003195"/>
    </source>
</evidence>
<keyword evidence="9 11" id="KW-0496">Mitochondrion</keyword>
<keyword evidence="13" id="KW-1185">Reference proteome</keyword>
<comment type="function">
    <text evidence="1 11">Accessory subunit of the mitochondrial membrane respiratory chain NADH dehydrogenase (Complex I), that is believed not to be involved in catalysis. Complex I functions in the transfer of electrons from NADH to the respiratory chain. The immediate electron acceptor for the enzyme is believed to be ubiquinone.</text>
</comment>
<evidence type="ECO:0000256" key="9">
    <source>
        <dbReference type="ARBA" id="ARBA00023128"/>
    </source>
</evidence>
<dbReference type="InterPro" id="IPR006885">
    <property type="entry name" value="NADH_UbQ_FeS_4_mit-like"/>
</dbReference>
<evidence type="ECO:0000313" key="13">
    <source>
        <dbReference type="Proteomes" id="UP000440578"/>
    </source>
</evidence>
<evidence type="ECO:0000256" key="10">
    <source>
        <dbReference type="ARBA" id="ARBA00023136"/>
    </source>
</evidence>
<keyword evidence="8 11" id="KW-0249">Electron transport</keyword>
<evidence type="ECO:0000256" key="11">
    <source>
        <dbReference type="RuleBase" id="RU367010"/>
    </source>
</evidence>
<comment type="similarity">
    <text evidence="2 11">Belongs to the complex I NDUFS4 subunit family.</text>
</comment>
<dbReference type="Pfam" id="PF04800">
    <property type="entry name" value="NDUS4"/>
    <property type="match status" value="1"/>
</dbReference>
<dbReference type="EMBL" id="VIIS01001400">
    <property type="protein sequence ID" value="KAF0298940.1"/>
    <property type="molecule type" value="Genomic_DNA"/>
</dbReference>
<dbReference type="FunFam" id="3.30.160.190:FF:000001">
    <property type="entry name" value="NADH-ubiquinone oxidoreductase 21 kDa subunit mitochondrial"/>
    <property type="match status" value="1"/>
</dbReference>
<evidence type="ECO:0000256" key="2">
    <source>
        <dbReference type="ARBA" id="ARBA00005882"/>
    </source>
</evidence>
<keyword evidence="12" id="KW-0830">Ubiquinone</keyword>
<dbReference type="Gene3D" id="3.30.160.190">
    <property type="entry name" value="atu1810 like domain"/>
    <property type="match status" value="1"/>
</dbReference>
<name>A0A6A4W5B0_AMPAM</name>
<evidence type="ECO:0000256" key="7">
    <source>
        <dbReference type="ARBA" id="ARBA00022946"/>
    </source>
</evidence>
<dbReference type="InterPro" id="IPR038532">
    <property type="entry name" value="NDUFS4-like_sf"/>
</dbReference>
<keyword evidence="6 11" id="KW-0999">Mitochondrion inner membrane</keyword>
<evidence type="ECO:0000256" key="3">
    <source>
        <dbReference type="ARBA" id="ARBA00015796"/>
    </source>
</evidence>